<sequence>MKMLQSFWLAAALLLTAQFSFAQTAPTASAKAKSSATEVFQIKTSAVCDMCKARLEKTLAYEKGVQQATLDVPSKVLTVSYRPDKTTPATLRTAVQRAGYDADDQVAETRAYDRLPDCCKKTNNVHQDAAH</sequence>
<dbReference type="EMBL" id="CP095049">
    <property type="protein sequence ID" value="UOQ55494.1"/>
    <property type="molecule type" value="Genomic_DNA"/>
</dbReference>
<dbReference type="RefSeq" id="WP_244724399.1">
    <property type="nucleotide sequence ID" value="NZ_CP095049.1"/>
</dbReference>
<evidence type="ECO:0000313" key="4">
    <source>
        <dbReference type="Proteomes" id="UP000831785"/>
    </source>
</evidence>
<name>A0ABY4FFM5_9BACT</name>
<dbReference type="InterPro" id="IPR036163">
    <property type="entry name" value="HMA_dom_sf"/>
</dbReference>
<feature type="domain" description="HMA" evidence="2">
    <location>
        <begin position="35"/>
        <end position="103"/>
    </location>
</feature>
<feature type="signal peptide" evidence="1">
    <location>
        <begin position="1"/>
        <end position="22"/>
    </location>
</feature>
<evidence type="ECO:0000256" key="1">
    <source>
        <dbReference type="SAM" id="SignalP"/>
    </source>
</evidence>
<dbReference type="InterPro" id="IPR006121">
    <property type="entry name" value="HMA_dom"/>
</dbReference>
<feature type="chain" id="PRO_5046249990" evidence="1">
    <location>
        <begin position="23"/>
        <end position="131"/>
    </location>
</feature>
<protein>
    <submittedName>
        <fullName evidence="3">Heavy-metal-associated domain-containing protein</fullName>
    </submittedName>
</protein>
<gene>
    <name evidence="3" type="ORF">MUN80_12215</name>
</gene>
<dbReference type="Gene3D" id="3.30.70.100">
    <property type="match status" value="1"/>
</dbReference>
<dbReference type="Pfam" id="PF00403">
    <property type="entry name" value="HMA"/>
    <property type="match status" value="1"/>
</dbReference>
<proteinExistence type="predicted"/>
<reference evidence="3 4" key="1">
    <citation type="submission" date="2022-04" db="EMBL/GenBank/DDBJ databases">
        <title>Hymenobacter sp. isolated from the air.</title>
        <authorList>
            <person name="Won M."/>
            <person name="Lee C.-M."/>
            <person name="Woen H.-Y."/>
            <person name="Kwon S.-W."/>
        </authorList>
    </citation>
    <scope>NUCLEOTIDE SEQUENCE [LARGE SCALE GENOMIC DNA]</scope>
    <source>
        <strain evidence="4">5116 S-27</strain>
    </source>
</reference>
<keyword evidence="4" id="KW-1185">Reference proteome</keyword>
<accession>A0ABY4FFM5</accession>
<organism evidence="3 4">
    <name type="scientific">Hymenobacter cellulosivorans</name>
    <dbReference type="NCBI Taxonomy" id="2932249"/>
    <lineage>
        <taxon>Bacteria</taxon>
        <taxon>Pseudomonadati</taxon>
        <taxon>Bacteroidota</taxon>
        <taxon>Cytophagia</taxon>
        <taxon>Cytophagales</taxon>
        <taxon>Hymenobacteraceae</taxon>
        <taxon>Hymenobacter</taxon>
    </lineage>
</organism>
<evidence type="ECO:0000313" key="3">
    <source>
        <dbReference type="EMBL" id="UOQ55494.1"/>
    </source>
</evidence>
<keyword evidence="1" id="KW-0732">Signal</keyword>
<dbReference type="Proteomes" id="UP000831785">
    <property type="component" value="Chromosome"/>
</dbReference>
<evidence type="ECO:0000259" key="2">
    <source>
        <dbReference type="PROSITE" id="PS50846"/>
    </source>
</evidence>
<dbReference type="SUPFAM" id="SSF55008">
    <property type="entry name" value="HMA, heavy metal-associated domain"/>
    <property type="match status" value="1"/>
</dbReference>
<dbReference type="PROSITE" id="PS50846">
    <property type="entry name" value="HMA_2"/>
    <property type="match status" value="1"/>
</dbReference>